<reference evidence="1" key="1">
    <citation type="journal article" date="2014" name="Int. J. Syst. Evol. Microbiol.">
        <title>Complete genome sequence of Corynebacterium casei LMG S-19264T (=DSM 44701T), isolated from a smear-ripened cheese.</title>
        <authorList>
            <consortium name="US DOE Joint Genome Institute (JGI-PGF)"/>
            <person name="Walter F."/>
            <person name="Albersmeier A."/>
            <person name="Kalinowski J."/>
            <person name="Ruckert C."/>
        </authorList>
    </citation>
    <scope>NUCLEOTIDE SEQUENCE</scope>
    <source>
        <strain evidence="1">NBRC 108769</strain>
    </source>
</reference>
<reference evidence="1" key="2">
    <citation type="submission" date="2023-01" db="EMBL/GenBank/DDBJ databases">
        <title>Draft genome sequence of Portibacter lacus strain NBRC 108769.</title>
        <authorList>
            <person name="Sun Q."/>
            <person name="Mori K."/>
        </authorList>
    </citation>
    <scope>NUCLEOTIDE SEQUENCE</scope>
    <source>
        <strain evidence="1">NBRC 108769</strain>
    </source>
</reference>
<dbReference type="EMBL" id="BSOH01000014">
    <property type="protein sequence ID" value="GLR17887.1"/>
    <property type="molecule type" value="Genomic_DNA"/>
</dbReference>
<accession>A0AA37SQF5</accession>
<comment type="caution">
    <text evidence="1">The sequence shown here is derived from an EMBL/GenBank/DDBJ whole genome shotgun (WGS) entry which is preliminary data.</text>
</comment>
<organism evidence="1 2">
    <name type="scientific">Portibacter lacus</name>
    <dbReference type="NCBI Taxonomy" id="1099794"/>
    <lineage>
        <taxon>Bacteria</taxon>
        <taxon>Pseudomonadati</taxon>
        <taxon>Bacteroidota</taxon>
        <taxon>Saprospiria</taxon>
        <taxon>Saprospirales</taxon>
        <taxon>Haliscomenobacteraceae</taxon>
        <taxon>Portibacter</taxon>
    </lineage>
</organism>
<evidence type="ECO:0000313" key="1">
    <source>
        <dbReference type="EMBL" id="GLR17887.1"/>
    </source>
</evidence>
<proteinExistence type="predicted"/>
<keyword evidence="2" id="KW-1185">Reference proteome</keyword>
<sequence>MDYDFVTNRKLATVFEAKVGSGQLIYTSIDLETNLNERIVARQLKTSLINYMNSAEFAPTTSLNINALDFTNIKS</sequence>
<protein>
    <submittedName>
        <fullName evidence="1">Uncharacterized protein</fullName>
    </submittedName>
</protein>
<dbReference type="Proteomes" id="UP001156666">
    <property type="component" value="Unassembled WGS sequence"/>
</dbReference>
<gene>
    <name evidence="1" type="ORF">GCM10007940_25020</name>
</gene>
<dbReference type="AlphaFoldDB" id="A0AA37SQF5"/>
<evidence type="ECO:0000313" key="2">
    <source>
        <dbReference type="Proteomes" id="UP001156666"/>
    </source>
</evidence>
<name>A0AA37SQF5_9BACT</name>